<reference evidence="2 3" key="1">
    <citation type="journal article" date="2009" name="PLoS ONE">
        <title>Complete genome sequence of the aerobic CO-oxidizing thermophile Thermomicrobium roseum.</title>
        <authorList>
            <person name="Wu D."/>
            <person name="Raymond J."/>
            <person name="Wu M."/>
            <person name="Chatterji S."/>
            <person name="Ren Q."/>
            <person name="Graham J.E."/>
            <person name="Bryant D.A."/>
            <person name="Robb F."/>
            <person name="Colman A."/>
            <person name="Tallon L.J."/>
            <person name="Badger J.H."/>
            <person name="Madupu R."/>
            <person name="Ward N.L."/>
            <person name="Eisen J.A."/>
        </authorList>
    </citation>
    <scope>NUCLEOTIDE SEQUENCE [LARGE SCALE GENOMIC DNA]</scope>
    <source>
        <strain evidence="3">ATCC 27502 / DSM 5159 / P-2</strain>
        <plasmid evidence="2">unnamed</plasmid>
    </source>
</reference>
<dbReference type="Gene3D" id="2.30.30.240">
    <property type="entry name" value="PRC-barrel domain"/>
    <property type="match status" value="2"/>
</dbReference>
<name>B9L317_THERP</name>
<feature type="domain" description="PRC-barrel" evidence="1">
    <location>
        <begin position="161"/>
        <end position="223"/>
    </location>
</feature>
<dbReference type="InterPro" id="IPR027275">
    <property type="entry name" value="PRC-brl_dom"/>
</dbReference>
<dbReference type="OrthoDB" id="163921at2"/>
<dbReference type="eggNOG" id="COG1873">
    <property type="taxonomic scope" value="Bacteria"/>
</dbReference>
<accession>B9L317</accession>
<gene>
    <name evidence="2" type="ordered locus">trd_A0181</name>
</gene>
<dbReference type="HOGENOM" id="CLU_1219089_0_0_0"/>
<dbReference type="Pfam" id="PF05239">
    <property type="entry name" value="PRC"/>
    <property type="match status" value="2"/>
</dbReference>
<dbReference type="AlphaFoldDB" id="B9L317"/>
<dbReference type="eggNOG" id="COG3798">
    <property type="taxonomic scope" value="Bacteria"/>
</dbReference>
<dbReference type="SUPFAM" id="SSF50346">
    <property type="entry name" value="PRC-barrel domain"/>
    <property type="match status" value="2"/>
</dbReference>
<evidence type="ECO:0000259" key="1">
    <source>
        <dbReference type="Pfam" id="PF05239"/>
    </source>
</evidence>
<dbReference type="EMBL" id="CP001276">
    <property type="protein sequence ID" value="ACM07071.1"/>
    <property type="molecule type" value="Genomic_DNA"/>
</dbReference>
<dbReference type="RefSeq" id="WP_012643058.1">
    <property type="nucleotide sequence ID" value="NC_011961.1"/>
</dbReference>
<evidence type="ECO:0000313" key="3">
    <source>
        <dbReference type="Proteomes" id="UP000000447"/>
    </source>
</evidence>
<feature type="domain" description="PRC-barrel" evidence="1">
    <location>
        <begin position="6"/>
        <end position="43"/>
    </location>
</feature>
<dbReference type="InterPro" id="IPR011033">
    <property type="entry name" value="PRC_barrel-like_sf"/>
</dbReference>
<keyword evidence="2" id="KW-0614">Plasmid</keyword>
<proteinExistence type="predicted"/>
<evidence type="ECO:0000313" key="2">
    <source>
        <dbReference type="EMBL" id="ACM07071.1"/>
    </source>
</evidence>
<protein>
    <submittedName>
        <fullName evidence="2">PRC-barrel domain protein</fullName>
    </submittedName>
</protein>
<dbReference type="Proteomes" id="UP000000447">
    <property type="component" value="Plasmid unnamed"/>
</dbReference>
<organism evidence="2 3">
    <name type="scientific">Thermomicrobium roseum (strain ATCC 27502 / DSM 5159 / P-2)</name>
    <dbReference type="NCBI Taxonomy" id="309801"/>
    <lineage>
        <taxon>Bacteria</taxon>
        <taxon>Pseudomonadati</taxon>
        <taxon>Thermomicrobiota</taxon>
        <taxon>Thermomicrobia</taxon>
        <taxon>Thermomicrobiales</taxon>
        <taxon>Thermomicrobiaceae</taxon>
        <taxon>Thermomicrobium</taxon>
    </lineage>
</organism>
<sequence>MHIELGRPVMSRDGKRIGTVDQLVLDPDTREVRAIIVHRGLLLTEDRLVDRAVIDTVAPDGTVWLALDAEQAHELPLFVEEEFVRLTNEEAATLPYVWPSGGGLGPVPLLWGAPAREPVIPEPRIAPYDPSGGTLPSSTAPTPAPVEVATNLPPDTVRIDRGTAVIASDGTRLGKVEHVHLNEDGEIVSLAVDPGLFGGEPLHIPAEWIDSVTEEAVHLTVDAATARRGRR</sequence>
<geneLocation type="plasmid" evidence="3">
    <name>Tros</name>
</geneLocation>
<keyword evidence="3" id="KW-1185">Reference proteome</keyword>
<dbReference type="KEGG" id="tro:trd_A0181"/>